<dbReference type="OrthoDB" id="5397734at2759"/>
<feature type="region of interest" description="Disordered" evidence="1">
    <location>
        <begin position="140"/>
        <end position="186"/>
    </location>
</feature>
<dbReference type="EMBL" id="CAJPDR010000012">
    <property type="protein sequence ID" value="CAF9905602.1"/>
    <property type="molecule type" value="Genomic_DNA"/>
</dbReference>
<comment type="caution">
    <text evidence="3">The sequence shown here is derived from an EMBL/GenBank/DDBJ whole genome shotgun (WGS) entry which is preliminary data.</text>
</comment>
<feature type="region of interest" description="Disordered" evidence="1">
    <location>
        <begin position="477"/>
        <end position="496"/>
    </location>
</feature>
<dbReference type="Proteomes" id="UP000664203">
    <property type="component" value="Unassembled WGS sequence"/>
</dbReference>
<feature type="compositionally biased region" description="Basic and acidic residues" evidence="1">
    <location>
        <begin position="157"/>
        <end position="167"/>
    </location>
</feature>
<proteinExistence type="predicted"/>
<protein>
    <recommendedName>
        <fullName evidence="2">DUF7587 domain-containing protein</fullName>
    </recommendedName>
</protein>
<dbReference type="Pfam" id="PF24494">
    <property type="entry name" value="DUF7587"/>
    <property type="match status" value="1"/>
</dbReference>
<evidence type="ECO:0000259" key="2">
    <source>
        <dbReference type="Pfam" id="PF24494"/>
    </source>
</evidence>
<feature type="domain" description="DUF7587" evidence="2">
    <location>
        <begin position="290"/>
        <end position="352"/>
    </location>
</feature>
<reference evidence="3" key="1">
    <citation type="submission" date="2021-03" db="EMBL/GenBank/DDBJ databases">
        <authorList>
            <person name="Tagirdzhanova G."/>
        </authorList>
    </citation>
    <scope>NUCLEOTIDE SEQUENCE</scope>
</reference>
<accession>A0A8H3HWR0</accession>
<evidence type="ECO:0000256" key="1">
    <source>
        <dbReference type="SAM" id="MobiDB-lite"/>
    </source>
</evidence>
<gene>
    <name evidence="3" type="ORF">ALECFALPRED_001046</name>
</gene>
<dbReference type="AlphaFoldDB" id="A0A8H3HWR0"/>
<evidence type="ECO:0000313" key="3">
    <source>
        <dbReference type="EMBL" id="CAF9905602.1"/>
    </source>
</evidence>
<feature type="region of interest" description="Disordered" evidence="1">
    <location>
        <begin position="202"/>
        <end position="225"/>
    </location>
</feature>
<evidence type="ECO:0000313" key="4">
    <source>
        <dbReference type="Proteomes" id="UP000664203"/>
    </source>
</evidence>
<sequence length="621" mass="69362">MDIESNAAIKIEVSDVDPEEGQDSGAKPAPRALSDGSRDETPTPTSKHSWTMEQRLTLAMLAESYKNHWEEKTSIFNRFHRSDLRRGLRRAVIVAQWNEMRSRKWFDAAASLRTLQATLSPYDRSKLVSGAGLEKTAHELGIQLSARGPNDNSNRSRMSDKHDAPGRERKRKRADPIDNAKTDFFPSDDETVSELQTVLDPTLFPKTPTKSNGKQHNKGLLTPPDSRERKITRLTANKRLAQIGFRAFTAQSQGTYSSFLGIRAGAFVNCPNIPLAQNLEVTSYREEAFLRGGEDSTIAIIDLHEADHETDNVEKVHHLKLRTEFNYTGAGEYLIFGGVGPKAIISHLPLSRLLANIPTTPNSDDPFSLRVLRATEKLSHARCTIRREVLPMTYSLGRAVGELVANLCIPPKHFHSGVWSIVQDYKFYNAEGGRKRGHWLDNVAFRNGALQGYQAVRPGTLAGLEIEDNFIKSAGEKYSGSDHATESDSYSSDEEGPIPVEVEDWVRNTQSNQPSLQYFDLEKSQWMSQEEDVIDDFLAELRDVVDNLDGILDGNGAGDPDFGRLEMDIDSAVPARNHLEEFEDINELCADVMKLHGDEAVSSVQAGDIMDIDYKFSWTGM</sequence>
<name>A0A8H3HWR0_9LECA</name>
<organism evidence="3 4">
    <name type="scientific">Alectoria fallacina</name>
    <dbReference type="NCBI Taxonomy" id="1903189"/>
    <lineage>
        <taxon>Eukaryota</taxon>
        <taxon>Fungi</taxon>
        <taxon>Dikarya</taxon>
        <taxon>Ascomycota</taxon>
        <taxon>Pezizomycotina</taxon>
        <taxon>Lecanoromycetes</taxon>
        <taxon>OSLEUM clade</taxon>
        <taxon>Lecanoromycetidae</taxon>
        <taxon>Lecanorales</taxon>
        <taxon>Lecanorineae</taxon>
        <taxon>Parmeliaceae</taxon>
        <taxon>Alectoria</taxon>
    </lineage>
</organism>
<feature type="region of interest" description="Disordered" evidence="1">
    <location>
        <begin position="1"/>
        <end position="50"/>
    </location>
</feature>
<dbReference type="InterPro" id="IPR056009">
    <property type="entry name" value="DUF7587"/>
</dbReference>
<keyword evidence="4" id="KW-1185">Reference proteome</keyword>